<name>A0A180GQT7_PUCT1</name>
<dbReference type="OrthoDB" id="2505591at2759"/>
<dbReference type="EnsemblFungi" id="PTTG_05406-t43_1">
    <property type="protein sequence ID" value="PTTG_05406-t43_1-p1"/>
    <property type="gene ID" value="PTTG_05406"/>
</dbReference>
<dbReference type="InterPro" id="IPR046798">
    <property type="entry name" value="2OG-FeII_Oxy_6"/>
</dbReference>
<reference evidence="3 4" key="3">
    <citation type="journal article" date="2017" name="G3 (Bethesda)">
        <title>Comparative analysis highlights variable genome content of wheat rusts and divergence of the mating loci.</title>
        <authorList>
            <person name="Cuomo C.A."/>
            <person name="Bakkeren G."/>
            <person name="Khalil H.B."/>
            <person name="Panwar V."/>
            <person name="Joly D."/>
            <person name="Linning R."/>
            <person name="Sakthikumar S."/>
            <person name="Song X."/>
            <person name="Adiconis X."/>
            <person name="Fan L."/>
            <person name="Goldberg J.M."/>
            <person name="Levin J.Z."/>
            <person name="Young S."/>
            <person name="Zeng Q."/>
            <person name="Anikster Y."/>
            <person name="Bruce M."/>
            <person name="Wang M."/>
            <person name="Yin C."/>
            <person name="McCallum B."/>
            <person name="Szabo L.J."/>
            <person name="Hulbert S."/>
            <person name="Chen X."/>
            <person name="Fellers J.P."/>
        </authorList>
    </citation>
    <scope>NUCLEOTIDE SEQUENCE</scope>
    <source>
        <strain evidence="4">Isolate 1-1 / race 1 (BBBD)</strain>
        <strain evidence="3">isolate 1-1 / race 1 (BBBD)</strain>
    </source>
</reference>
<dbReference type="VEuPathDB" id="FungiDB:PTTG_05406"/>
<proteinExistence type="predicted"/>
<sequence length="162" mass="18849">MAACGSLWKDGWRKCSKNTKYFGHFCNVESLRKQMKLLNFDPDDQKAQLLKAGQWISDKLRSFAPGVHDCNQELLINNQYPSMNHTEYGEPYTSAKFSSFLTFTMYDFYNFPHTNNNVNDWTLVGWILIFNPKNPDNPQILGDERFDMIGGQFSFCDFQVCL</sequence>
<evidence type="ECO:0000259" key="1">
    <source>
        <dbReference type="Pfam" id="PF20515"/>
    </source>
</evidence>
<accession>A0A180GQT7</accession>
<organism evidence="2">
    <name type="scientific">Puccinia triticina (isolate 1-1 / race 1 (BBBD))</name>
    <name type="common">Brown leaf rust fungus</name>
    <dbReference type="NCBI Taxonomy" id="630390"/>
    <lineage>
        <taxon>Eukaryota</taxon>
        <taxon>Fungi</taxon>
        <taxon>Dikarya</taxon>
        <taxon>Basidiomycota</taxon>
        <taxon>Pucciniomycotina</taxon>
        <taxon>Pucciniomycetes</taxon>
        <taxon>Pucciniales</taxon>
        <taxon>Pucciniaceae</taxon>
        <taxon>Puccinia</taxon>
    </lineage>
</organism>
<evidence type="ECO:0000313" key="2">
    <source>
        <dbReference type="EMBL" id="OAV94759.1"/>
    </source>
</evidence>
<evidence type="ECO:0000313" key="4">
    <source>
        <dbReference type="Proteomes" id="UP000005240"/>
    </source>
</evidence>
<feature type="non-terminal residue" evidence="2">
    <location>
        <position position="162"/>
    </location>
</feature>
<dbReference type="EMBL" id="ADAS02000036">
    <property type="protein sequence ID" value="OAV94759.1"/>
    <property type="molecule type" value="Genomic_DNA"/>
</dbReference>
<protein>
    <recommendedName>
        <fullName evidence="1">Tet-like 2OG-Fe(II) oxygenase domain-containing protein</fullName>
    </recommendedName>
</protein>
<keyword evidence="4" id="KW-1185">Reference proteome</keyword>
<dbReference type="Pfam" id="PF20515">
    <property type="entry name" value="2OG-FeII_Oxy_6"/>
    <property type="match status" value="1"/>
</dbReference>
<reference evidence="2" key="1">
    <citation type="submission" date="2009-11" db="EMBL/GenBank/DDBJ databases">
        <authorList>
            <consortium name="The Broad Institute Genome Sequencing Platform"/>
            <person name="Ward D."/>
            <person name="Feldgarden M."/>
            <person name="Earl A."/>
            <person name="Young S.K."/>
            <person name="Zeng Q."/>
            <person name="Koehrsen M."/>
            <person name="Alvarado L."/>
            <person name="Berlin A."/>
            <person name="Bochicchio J."/>
            <person name="Borenstein D."/>
            <person name="Chapman S.B."/>
            <person name="Chen Z."/>
            <person name="Engels R."/>
            <person name="Freedman E."/>
            <person name="Gellesch M."/>
            <person name="Goldberg J."/>
            <person name="Griggs A."/>
            <person name="Gujja S."/>
            <person name="Heilman E."/>
            <person name="Heiman D."/>
            <person name="Hepburn T."/>
            <person name="Howarth C."/>
            <person name="Jen D."/>
            <person name="Larson L."/>
            <person name="Lewis B."/>
            <person name="Mehta T."/>
            <person name="Park D."/>
            <person name="Pearson M."/>
            <person name="Roberts A."/>
            <person name="Saif S."/>
            <person name="Shea T."/>
            <person name="Shenoy N."/>
            <person name="Sisk P."/>
            <person name="Stolte C."/>
            <person name="Sykes S."/>
            <person name="Thomson T."/>
            <person name="Walk T."/>
            <person name="White J."/>
            <person name="Yandava C."/>
            <person name="Izard J."/>
            <person name="Baranova O.V."/>
            <person name="Blanton J.M."/>
            <person name="Tanner A.C."/>
            <person name="Dewhirst F.E."/>
            <person name="Haas B."/>
            <person name="Nusbaum C."/>
            <person name="Birren B."/>
        </authorList>
    </citation>
    <scope>NUCLEOTIDE SEQUENCE [LARGE SCALE GENOMIC DNA]</scope>
    <source>
        <strain evidence="2">1-1 BBBD Race 1</strain>
    </source>
</reference>
<dbReference type="Proteomes" id="UP000005240">
    <property type="component" value="Unassembled WGS sequence"/>
</dbReference>
<evidence type="ECO:0000313" key="3">
    <source>
        <dbReference type="EnsemblFungi" id="PTTG_05406-t43_1-p1"/>
    </source>
</evidence>
<reference evidence="2" key="2">
    <citation type="submission" date="2016-05" db="EMBL/GenBank/DDBJ databases">
        <title>Comparative analysis highlights variable genome content of wheat rusts and divergence of the mating loci.</title>
        <authorList>
            <person name="Cuomo C.A."/>
            <person name="Bakkeren G."/>
            <person name="Szabo L."/>
            <person name="Khalil H."/>
            <person name="Joly D."/>
            <person name="Goldberg J."/>
            <person name="Young S."/>
            <person name="Zeng Q."/>
            <person name="Fellers J."/>
        </authorList>
    </citation>
    <scope>NUCLEOTIDE SEQUENCE [LARGE SCALE GENOMIC DNA]</scope>
    <source>
        <strain evidence="2">1-1 BBBD Race 1</strain>
    </source>
</reference>
<dbReference type="AlphaFoldDB" id="A0A180GQT7"/>
<reference evidence="3" key="4">
    <citation type="submission" date="2025-05" db="UniProtKB">
        <authorList>
            <consortium name="EnsemblFungi"/>
        </authorList>
    </citation>
    <scope>IDENTIFICATION</scope>
    <source>
        <strain evidence="3">isolate 1-1 / race 1 (BBBD)</strain>
    </source>
</reference>
<gene>
    <name evidence="2" type="ORF">PTTG_05406</name>
</gene>
<feature type="domain" description="Tet-like 2OG-Fe(II) oxygenase" evidence="1">
    <location>
        <begin position="3"/>
        <end position="161"/>
    </location>
</feature>